<dbReference type="Gene3D" id="3.30.70.670">
    <property type="entry name" value="Formiminotransferase, C-terminal subdomain"/>
    <property type="match status" value="1"/>
</dbReference>
<sequence>MDEIFEMSTKERNRNKSLSTGFYRKMFANEKIIECVPNFSEGSDQKIIDAISNAIAETNGCSLLDVDNGPSANRTVYTFVGSPEAVVEGALRASREAFKLIDLSQQHGEHPRIGSLDVCPFIPVRGATMDDCVKCSEEFADKLSKEFNVPVYLYGASAKKPERTLLANIRAGEYEGLQAKLKDPEWKPDYGPAAFVERWGATVTGARKYLIAFNVNLISTKEQAHRIALMVREQGRKDRPHSLKKLQGIGWYLQENNLAQVSMNILDYEVTSLHTVFEEVKKCADGLKLPVVGSQIVGLIPLQAVLSAAEYYMKTEQLFVLDEDQKVSLVINRLGLNSLGPFNPKEKIIEFMLKDESNPLLDLKLSSFIESVGSRTAVPGGGSVAALCASLGVGLFKMVGLLTYGKKQFDEVDPIMRRLIPQLHEKILELKKYIDADSAAFNKYMAALKMPESSEKEKESKEKAKEESLANAIGVPMNLARIISEVWPLLQELSLYGNVNCLSDLQTGIRMLEAATWGANYNIKINLKNITDTDKQTKILEEIDGYQKLAEQETIKILSLMENK</sequence>
<evidence type="ECO:0000256" key="10">
    <source>
        <dbReference type="ARBA" id="ARBA00022490"/>
    </source>
</evidence>
<keyword evidence="12" id="KW-0369">Histidine metabolism</keyword>
<evidence type="ECO:0000256" key="12">
    <source>
        <dbReference type="ARBA" id="ARBA00022808"/>
    </source>
</evidence>
<evidence type="ECO:0000256" key="14">
    <source>
        <dbReference type="ARBA" id="ARBA00023034"/>
    </source>
</evidence>
<feature type="domain" description="Formiminotransferase N-terminal subdomain" evidence="22">
    <location>
        <begin position="31"/>
        <end position="208"/>
    </location>
</feature>
<dbReference type="Pfam" id="PF07837">
    <property type="entry name" value="FTCD_N"/>
    <property type="match status" value="1"/>
</dbReference>
<evidence type="ECO:0000256" key="9">
    <source>
        <dbReference type="ARBA" id="ARBA00017787"/>
    </source>
</evidence>
<keyword evidence="17" id="KW-0511">Multifunctional enzyme</keyword>
<evidence type="ECO:0000256" key="16">
    <source>
        <dbReference type="ARBA" id="ARBA00023239"/>
    </source>
</evidence>
<protein>
    <recommendedName>
        <fullName evidence="9">Formimidoyltransferase-cyclodeaminase</fullName>
        <ecNumber evidence="7">2.1.2.5</ecNumber>
        <ecNumber evidence="8">4.3.1.4</ecNumber>
    </recommendedName>
    <alternativeName>
        <fullName evidence="20">Formiminotransferase-cyclodeaminase</fullName>
    </alternativeName>
</protein>
<dbReference type="InterPro" id="IPR012886">
    <property type="entry name" value="Formiminotransferase_N"/>
</dbReference>
<dbReference type="Pfam" id="PF04961">
    <property type="entry name" value="FTCD_C"/>
    <property type="match status" value="1"/>
</dbReference>
<dbReference type="InterPro" id="IPR007044">
    <property type="entry name" value="Cyclodeamin/CycHdrlase"/>
</dbReference>
<evidence type="ECO:0000256" key="18">
    <source>
        <dbReference type="ARBA" id="ARBA00025506"/>
    </source>
</evidence>
<name>A0AA36F704_OCTVU</name>
<evidence type="ECO:0000256" key="11">
    <source>
        <dbReference type="ARBA" id="ARBA00022679"/>
    </source>
</evidence>
<dbReference type="SUPFAM" id="SSF101262">
    <property type="entry name" value="Methenyltetrahydrofolate cyclohydrolase-like"/>
    <property type="match status" value="1"/>
</dbReference>
<keyword evidence="13" id="KW-0290">Folate-binding</keyword>
<evidence type="ECO:0000256" key="20">
    <source>
        <dbReference type="ARBA" id="ARBA00030029"/>
    </source>
</evidence>
<evidence type="ECO:0000256" key="4">
    <source>
        <dbReference type="ARBA" id="ARBA00005082"/>
    </source>
</evidence>
<dbReference type="SMART" id="SM01222">
    <property type="entry name" value="FTCD_N"/>
    <property type="match status" value="1"/>
</dbReference>
<evidence type="ECO:0000256" key="3">
    <source>
        <dbReference type="ARBA" id="ARBA00004555"/>
    </source>
</evidence>
<gene>
    <name evidence="23" type="ORF">OCTVUL_1B026099</name>
</gene>
<dbReference type="SMART" id="SM01221">
    <property type="entry name" value="FTCD"/>
    <property type="match status" value="1"/>
</dbReference>
<reference evidence="23" key="1">
    <citation type="submission" date="2023-08" db="EMBL/GenBank/DDBJ databases">
        <authorList>
            <person name="Alioto T."/>
            <person name="Alioto T."/>
            <person name="Gomez Garrido J."/>
        </authorList>
    </citation>
    <scope>NUCLEOTIDE SEQUENCE</scope>
</reference>
<comment type="function">
    <text evidence="1">Binds and promotes bundling of vimentin filaments originating from the Golgi.</text>
</comment>
<dbReference type="InterPro" id="IPR022384">
    <property type="entry name" value="FormiminoTrfase_cat_dom_sf"/>
</dbReference>
<comment type="similarity">
    <text evidence="5">In the N-terminal section; belongs to the formiminotransferase family.</text>
</comment>
<dbReference type="Gene3D" id="1.20.120.680">
    <property type="entry name" value="Formiminotetrahydrofolate cyclodeaminase monomer, up-and-down helical bundle"/>
    <property type="match status" value="1"/>
</dbReference>
<dbReference type="Proteomes" id="UP001162480">
    <property type="component" value="Chromosome 9"/>
</dbReference>
<dbReference type="FunFam" id="1.20.120.680:FF:000001">
    <property type="entry name" value="Formimidoyltransferase cyclodeaminase"/>
    <property type="match status" value="1"/>
</dbReference>
<dbReference type="GO" id="GO:0005542">
    <property type="term" value="F:folic acid binding"/>
    <property type="evidence" value="ECO:0007669"/>
    <property type="project" value="UniProtKB-KW"/>
</dbReference>
<dbReference type="GO" id="GO:0030412">
    <property type="term" value="F:formimidoyltetrahydrofolate cyclodeaminase activity"/>
    <property type="evidence" value="ECO:0007669"/>
    <property type="project" value="UniProtKB-EC"/>
</dbReference>
<evidence type="ECO:0000313" key="24">
    <source>
        <dbReference type="Proteomes" id="UP001162480"/>
    </source>
</evidence>
<evidence type="ECO:0000256" key="7">
    <source>
        <dbReference type="ARBA" id="ARBA00012252"/>
    </source>
</evidence>
<dbReference type="InterPro" id="IPR036178">
    <property type="entry name" value="Formintransfe-cycloase-like_sf"/>
</dbReference>
<evidence type="ECO:0000256" key="15">
    <source>
        <dbReference type="ARBA" id="ARBA00023212"/>
    </source>
</evidence>
<evidence type="ECO:0000259" key="22">
    <source>
        <dbReference type="SMART" id="SM01222"/>
    </source>
</evidence>
<comment type="similarity">
    <text evidence="6">In the C-terminal section; belongs to the cyclodeaminase/cyclohydrolase family.</text>
</comment>
<evidence type="ECO:0000256" key="8">
    <source>
        <dbReference type="ARBA" id="ARBA00012998"/>
    </source>
</evidence>
<dbReference type="AlphaFoldDB" id="A0AA36F704"/>
<keyword evidence="16" id="KW-0456">Lyase</keyword>
<proteinExistence type="inferred from homology"/>
<evidence type="ECO:0000256" key="17">
    <source>
        <dbReference type="ARBA" id="ARBA00023268"/>
    </source>
</evidence>
<keyword evidence="10" id="KW-0963">Cytoplasm</keyword>
<dbReference type="InterPro" id="IPR004227">
    <property type="entry name" value="Formiminotransferase_cat"/>
</dbReference>
<dbReference type="InterPro" id="IPR037064">
    <property type="entry name" value="Formiminotransferase_N_sf"/>
</dbReference>
<keyword evidence="14" id="KW-0333">Golgi apparatus</keyword>
<keyword evidence="15" id="KW-0206">Cytoskeleton</keyword>
<dbReference type="GO" id="GO:0006547">
    <property type="term" value="P:L-histidine metabolic process"/>
    <property type="evidence" value="ECO:0007669"/>
    <property type="project" value="UniProtKB-KW"/>
</dbReference>
<dbReference type="PANTHER" id="PTHR12234:SF0">
    <property type="entry name" value="FORMIMIDOYLTRANSFERASE-CYCLODEAMINASE"/>
    <property type="match status" value="1"/>
</dbReference>
<dbReference type="SUPFAM" id="SSF55116">
    <property type="entry name" value="Formiminotransferase domain of formiminotransferase-cyclodeaminase"/>
    <property type="match status" value="2"/>
</dbReference>
<accession>A0AA36F704</accession>
<evidence type="ECO:0000256" key="1">
    <source>
        <dbReference type="ARBA" id="ARBA00002680"/>
    </source>
</evidence>
<evidence type="ECO:0000256" key="5">
    <source>
        <dbReference type="ARBA" id="ARBA00008297"/>
    </source>
</evidence>
<comment type="pathway">
    <text evidence="4">Amino-acid degradation; L-histidine degradation into L-glutamate; L-glutamate from N-formimidoyl-L-glutamate (transferase route): step 1/1.</text>
</comment>
<keyword evidence="11" id="KW-0808">Transferase</keyword>
<dbReference type="Pfam" id="PF02971">
    <property type="entry name" value="FTCD"/>
    <property type="match status" value="1"/>
</dbReference>
<dbReference type="NCBIfam" id="TIGR02024">
    <property type="entry name" value="FtcD"/>
    <property type="match status" value="1"/>
</dbReference>
<dbReference type="EMBL" id="OX597822">
    <property type="protein sequence ID" value="CAI9728151.1"/>
    <property type="molecule type" value="Genomic_DNA"/>
</dbReference>
<evidence type="ECO:0000256" key="19">
    <source>
        <dbReference type="ARBA" id="ARBA00025915"/>
    </source>
</evidence>
<dbReference type="FunFam" id="3.30.990.10:FF:000001">
    <property type="entry name" value="Formimidoyltransferase cyclodeaminase"/>
    <property type="match status" value="1"/>
</dbReference>
<evidence type="ECO:0000256" key="13">
    <source>
        <dbReference type="ARBA" id="ARBA00022954"/>
    </source>
</evidence>
<evidence type="ECO:0000256" key="2">
    <source>
        <dbReference type="ARBA" id="ARBA00004114"/>
    </source>
</evidence>
<comment type="function">
    <text evidence="18">Folate-dependent enzyme, that displays both transferase and deaminase activity. Serves to channel one-carbon units from formiminoglutamate to the folate pool.</text>
</comment>
<comment type="subunit">
    <text evidence="19">Homooctamer, including four polyglutamate binding sites. The subunits are arranged as a tetramer of dimers, and form a planar ring-shaped structure.</text>
</comment>
<evidence type="ECO:0000256" key="6">
    <source>
        <dbReference type="ARBA" id="ARBA00010825"/>
    </source>
</evidence>
<dbReference type="EC" id="4.3.1.4" evidence="8"/>
<keyword evidence="24" id="KW-1185">Reference proteome</keyword>
<organism evidence="23 24">
    <name type="scientific">Octopus vulgaris</name>
    <name type="common">Common octopus</name>
    <dbReference type="NCBI Taxonomy" id="6645"/>
    <lineage>
        <taxon>Eukaryota</taxon>
        <taxon>Metazoa</taxon>
        <taxon>Spiralia</taxon>
        <taxon>Lophotrochozoa</taxon>
        <taxon>Mollusca</taxon>
        <taxon>Cephalopoda</taxon>
        <taxon>Coleoidea</taxon>
        <taxon>Octopodiformes</taxon>
        <taxon>Octopoda</taxon>
        <taxon>Incirrata</taxon>
        <taxon>Octopodidae</taxon>
        <taxon>Octopus</taxon>
    </lineage>
</organism>
<dbReference type="Gene3D" id="3.30.990.10">
    <property type="entry name" value="Formiminotransferase, N-terminal subdomain"/>
    <property type="match status" value="1"/>
</dbReference>
<dbReference type="InterPro" id="IPR013802">
    <property type="entry name" value="Formiminotransferase_C"/>
</dbReference>
<dbReference type="InterPro" id="IPR051623">
    <property type="entry name" value="FTCD"/>
</dbReference>
<comment type="subcellular location">
    <subcellularLocation>
        <location evidence="2">Cytoplasm</location>
        <location evidence="2">Cytoskeleton</location>
        <location evidence="2">Microtubule organizing center</location>
        <location evidence="2">Centrosome</location>
        <location evidence="2">Centriole</location>
    </subcellularLocation>
    <subcellularLocation>
        <location evidence="3">Golgi apparatus</location>
    </subcellularLocation>
</comment>
<evidence type="ECO:0000313" key="23">
    <source>
        <dbReference type="EMBL" id="CAI9728151.1"/>
    </source>
</evidence>
<dbReference type="GO" id="GO:0005814">
    <property type="term" value="C:centriole"/>
    <property type="evidence" value="ECO:0007669"/>
    <property type="project" value="UniProtKB-SubCell"/>
</dbReference>
<evidence type="ECO:0000259" key="21">
    <source>
        <dbReference type="SMART" id="SM01221"/>
    </source>
</evidence>
<dbReference type="EC" id="2.1.2.5" evidence="7"/>
<dbReference type="GO" id="GO:0005794">
    <property type="term" value="C:Golgi apparatus"/>
    <property type="evidence" value="ECO:0007669"/>
    <property type="project" value="UniProtKB-SubCell"/>
</dbReference>
<dbReference type="InterPro" id="IPR037070">
    <property type="entry name" value="Formiminotransferase_C_sf"/>
</dbReference>
<dbReference type="GO" id="GO:0030409">
    <property type="term" value="F:glutamate formimidoyltransferase activity"/>
    <property type="evidence" value="ECO:0007669"/>
    <property type="project" value="UniProtKB-EC"/>
</dbReference>
<feature type="domain" description="Formiminotransferase C-terminal subdomain" evidence="21">
    <location>
        <begin position="209"/>
        <end position="352"/>
    </location>
</feature>
<dbReference type="PANTHER" id="PTHR12234">
    <property type="entry name" value="FORMIMINOTRANSFERASE-CYCLODEAMINASE"/>
    <property type="match status" value="1"/>
</dbReference>